<organism evidence="1">
    <name type="scientific">uncultured Synechococcales cyanobacterium</name>
    <dbReference type="NCBI Taxonomy" id="1936017"/>
    <lineage>
        <taxon>Bacteria</taxon>
        <taxon>Bacillati</taxon>
        <taxon>Cyanobacteriota</taxon>
        <taxon>Cyanophyceae</taxon>
        <taxon>Synechococcales</taxon>
        <taxon>environmental samples</taxon>
    </lineage>
</organism>
<proteinExistence type="predicted"/>
<sequence length="82" mass="9593">MYYADLPKINPNRIVQEGPEIDFELPHNRDRRFSLQQPFSVRLLLLSKRDGVLANLPQMTSRSSYSRYSYQLLSIYSLSQAV</sequence>
<dbReference type="AlphaFoldDB" id="A0A6J4VIJ6"/>
<accession>A0A6J4VIJ6</accession>
<evidence type="ECO:0000313" key="1">
    <source>
        <dbReference type="EMBL" id="CAA9574766.1"/>
    </source>
</evidence>
<name>A0A6J4VIJ6_9CYAN</name>
<protein>
    <submittedName>
        <fullName evidence="1">Uncharacterized protein</fullName>
    </submittedName>
</protein>
<dbReference type="EMBL" id="CADCWO010000115">
    <property type="protein sequence ID" value="CAA9574766.1"/>
    <property type="molecule type" value="Genomic_DNA"/>
</dbReference>
<reference evidence="1" key="1">
    <citation type="submission" date="2020-02" db="EMBL/GenBank/DDBJ databases">
        <authorList>
            <person name="Meier V. D."/>
        </authorList>
    </citation>
    <scope>NUCLEOTIDE SEQUENCE</scope>
    <source>
        <strain evidence="1">AVDCRST_MAG81</strain>
    </source>
</reference>
<gene>
    <name evidence="1" type="ORF">AVDCRST_MAG81-2189</name>
</gene>